<name>A0A7R9QTT4_9ACAR</name>
<organism evidence="3">
    <name type="scientific">Oppiella nova</name>
    <dbReference type="NCBI Taxonomy" id="334625"/>
    <lineage>
        <taxon>Eukaryota</taxon>
        <taxon>Metazoa</taxon>
        <taxon>Ecdysozoa</taxon>
        <taxon>Arthropoda</taxon>
        <taxon>Chelicerata</taxon>
        <taxon>Arachnida</taxon>
        <taxon>Acari</taxon>
        <taxon>Acariformes</taxon>
        <taxon>Sarcoptiformes</taxon>
        <taxon>Oribatida</taxon>
        <taxon>Brachypylina</taxon>
        <taxon>Oppioidea</taxon>
        <taxon>Oppiidae</taxon>
        <taxon>Oppiella</taxon>
    </lineage>
</organism>
<dbReference type="Proteomes" id="UP000728032">
    <property type="component" value="Unassembled WGS sequence"/>
</dbReference>
<feature type="transmembrane region" description="Helical" evidence="2">
    <location>
        <begin position="6"/>
        <end position="24"/>
    </location>
</feature>
<evidence type="ECO:0000256" key="1">
    <source>
        <dbReference type="SAM" id="Coils"/>
    </source>
</evidence>
<keyword evidence="2" id="KW-0472">Membrane</keyword>
<dbReference type="AlphaFoldDB" id="A0A7R9QTT4"/>
<keyword evidence="4" id="KW-1185">Reference proteome</keyword>
<protein>
    <submittedName>
        <fullName evidence="3">Uncharacterized protein</fullName>
    </submittedName>
</protein>
<keyword evidence="1" id="KW-0175">Coiled coil</keyword>
<dbReference type="OrthoDB" id="6520942at2759"/>
<keyword evidence="2" id="KW-1133">Transmembrane helix</keyword>
<proteinExistence type="predicted"/>
<keyword evidence="2" id="KW-0812">Transmembrane</keyword>
<gene>
    <name evidence="3" type="ORF">ONB1V03_LOCUS13581</name>
</gene>
<accession>A0A7R9QTT4</accession>
<evidence type="ECO:0000313" key="4">
    <source>
        <dbReference type="Proteomes" id="UP000728032"/>
    </source>
</evidence>
<reference evidence="3" key="1">
    <citation type="submission" date="2020-11" db="EMBL/GenBank/DDBJ databases">
        <authorList>
            <person name="Tran Van P."/>
        </authorList>
    </citation>
    <scope>NUCLEOTIDE SEQUENCE</scope>
</reference>
<feature type="coiled-coil region" evidence="1">
    <location>
        <begin position="64"/>
        <end position="91"/>
    </location>
</feature>
<sequence>MHIKPIYGLTLIIILNIIVVCHGIKTEKELADYFKFMTESMTAMMPVVDHMIESETNPGMKSALKKAKKHIEDLIKKKAELQKQCKDHKKSLQECCKMAEDMRTEMQQAFANEINNHKH</sequence>
<evidence type="ECO:0000313" key="3">
    <source>
        <dbReference type="EMBL" id="CAD7656945.1"/>
    </source>
</evidence>
<dbReference type="EMBL" id="CAJPVJ010012073">
    <property type="protein sequence ID" value="CAG2174132.1"/>
    <property type="molecule type" value="Genomic_DNA"/>
</dbReference>
<evidence type="ECO:0000256" key="2">
    <source>
        <dbReference type="SAM" id="Phobius"/>
    </source>
</evidence>
<dbReference type="EMBL" id="OC926898">
    <property type="protein sequence ID" value="CAD7656945.1"/>
    <property type="molecule type" value="Genomic_DNA"/>
</dbReference>